<accession>A0A1Q3DZD8</accession>
<comment type="caution">
    <text evidence="4">The sequence shown here is derived from an EMBL/GenBank/DDBJ whole genome shotgun (WGS) entry which is preliminary data.</text>
</comment>
<name>A0A1Q3DZD8_LENED</name>
<evidence type="ECO:0000256" key="2">
    <source>
        <dbReference type="ARBA" id="ARBA00023315"/>
    </source>
</evidence>
<proteinExistence type="predicted"/>
<dbReference type="PANTHER" id="PTHR43877:SF2">
    <property type="entry name" value="AMINOALKYLPHOSPHONATE N-ACETYLTRANSFERASE-RELATED"/>
    <property type="match status" value="1"/>
</dbReference>
<gene>
    <name evidence="4" type="ORF">LENED_001894</name>
</gene>
<organism evidence="4 5">
    <name type="scientific">Lentinula edodes</name>
    <name type="common">Shiitake mushroom</name>
    <name type="synonym">Lentinus edodes</name>
    <dbReference type="NCBI Taxonomy" id="5353"/>
    <lineage>
        <taxon>Eukaryota</taxon>
        <taxon>Fungi</taxon>
        <taxon>Dikarya</taxon>
        <taxon>Basidiomycota</taxon>
        <taxon>Agaricomycotina</taxon>
        <taxon>Agaricomycetes</taxon>
        <taxon>Agaricomycetidae</taxon>
        <taxon>Agaricales</taxon>
        <taxon>Marasmiineae</taxon>
        <taxon>Omphalotaceae</taxon>
        <taxon>Lentinula</taxon>
    </lineage>
</organism>
<keyword evidence="1 4" id="KW-0808">Transferase</keyword>
<keyword evidence="2" id="KW-0012">Acyltransferase</keyword>
<dbReference type="Gene3D" id="3.40.630.30">
    <property type="match status" value="1"/>
</dbReference>
<dbReference type="InterPro" id="IPR016181">
    <property type="entry name" value="Acyl_CoA_acyltransferase"/>
</dbReference>
<feature type="domain" description="N-acetyltransferase" evidence="3">
    <location>
        <begin position="80"/>
        <end position="222"/>
    </location>
</feature>
<evidence type="ECO:0000313" key="4">
    <source>
        <dbReference type="EMBL" id="GAW00378.1"/>
    </source>
</evidence>
<dbReference type="Pfam" id="PF00583">
    <property type="entry name" value="Acetyltransf_1"/>
    <property type="match status" value="1"/>
</dbReference>
<dbReference type="PANTHER" id="PTHR43877">
    <property type="entry name" value="AMINOALKYLPHOSPHONATE N-ACETYLTRANSFERASE-RELATED-RELATED"/>
    <property type="match status" value="1"/>
</dbReference>
<dbReference type="PROSITE" id="PS51186">
    <property type="entry name" value="GNAT"/>
    <property type="match status" value="1"/>
</dbReference>
<evidence type="ECO:0000256" key="1">
    <source>
        <dbReference type="ARBA" id="ARBA00022679"/>
    </source>
</evidence>
<evidence type="ECO:0000313" key="5">
    <source>
        <dbReference type="Proteomes" id="UP000188533"/>
    </source>
</evidence>
<dbReference type="AlphaFoldDB" id="A0A1Q3DZD8"/>
<protein>
    <submittedName>
        <fullName evidence="4">GCN5 family acetyltransferase</fullName>
    </submittedName>
</protein>
<dbReference type="SUPFAM" id="SSF55729">
    <property type="entry name" value="Acyl-CoA N-acyltransferases (Nat)"/>
    <property type="match status" value="1"/>
</dbReference>
<dbReference type="InterPro" id="IPR000182">
    <property type="entry name" value="GNAT_dom"/>
</dbReference>
<sequence>MSSLEDYIRLYSTIVQEDTMTENGVIADKLNPSHITLKVCPPSSEVYLSIVPQLATLLKSCIDNNITMNFIQPFSIEDASAFWLSAEENVVQRKQFVIIAQESQGSSEDEADYNDSRHEQHVLESRTPIILGCVILYLAQLPNAKHRAEVGKLIVGREHRKRGIGKMLLDRMEDEARKHGRKILVLDTETGSGAELFYERLGYSKAGVIPDASLAPDGKRYTSYTYFYKRL</sequence>
<dbReference type="CDD" id="cd04301">
    <property type="entry name" value="NAT_SF"/>
    <property type="match status" value="1"/>
</dbReference>
<dbReference type="InterPro" id="IPR050832">
    <property type="entry name" value="Bact_Acetyltransf"/>
</dbReference>
<evidence type="ECO:0000259" key="3">
    <source>
        <dbReference type="PROSITE" id="PS51186"/>
    </source>
</evidence>
<reference evidence="4 5" key="1">
    <citation type="submission" date="2016-08" db="EMBL/GenBank/DDBJ databases">
        <authorList>
            <consortium name="Lentinula edodes genome sequencing consortium"/>
            <person name="Sakamoto Y."/>
            <person name="Nakade K."/>
            <person name="Sato S."/>
            <person name="Yoshida Y."/>
            <person name="Miyazaki K."/>
            <person name="Natsume S."/>
            <person name="Konno N."/>
        </authorList>
    </citation>
    <scope>NUCLEOTIDE SEQUENCE [LARGE SCALE GENOMIC DNA]</scope>
    <source>
        <strain evidence="4 5">NBRC 111202</strain>
    </source>
</reference>
<reference evidence="4 5" key="2">
    <citation type="submission" date="2017-02" db="EMBL/GenBank/DDBJ databases">
        <title>A genome survey and senescence transcriptome analysis in Lentinula edodes.</title>
        <authorList>
            <person name="Sakamoto Y."/>
            <person name="Nakade K."/>
            <person name="Sato S."/>
            <person name="Yoshida Y."/>
            <person name="Miyazaki K."/>
            <person name="Natsume S."/>
            <person name="Konno N."/>
        </authorList>
    </citation>
    <scope>NUCLEOTIDE SEQUENCE [LARGE SCALE GENOMIC DNA]</scope>
    <source>
        <strain evidence="4 5">NBRC 111202</strain>
    </source>
</reference>
<dbReference type="GO" id="GO:0016747">
    <property type="term" value="F:acyltransferase activity, transferring groups other than amino-acyl groups"/>
    <property type="evidence" value="ECO:0007669"/>
    <property type="project" value="InterPro"/>
</dbReference>
<dbReference type="Proteomes" id="UP000188533">
    <property type="component" value="Unassembled WGS sequence"/>
</dbReference>
<dbReference type="EMBL" id="BDGU01000030">
    <property type="protein sequence ID" value="GAW00378.1"/>
    <property type="molecule type" value="Genomic_DNA"/>
</dbReference>
<keyword evidence="5" id="KW-1185">Reference proteome</keyword>